<sequence>MEVAQSWRLKFSFRNATIVVCFLNVLAALLLLQGFLSSSFSRSKISASQFNSGCHMLNIILPRLAAAGNICCEGFISLSMWYDTDST</sequence>
<name>A0A7N2R6H9_QUELO</name>
<dbReference type="InParanoid" id="A0A7N2R6H9"/>
<keyword evidence="1" id="KW-0812">Transmembrane</keyword>
<reference evidence="2" key="2">
    <citation type="submission" date="2021-01" db="UniProtKB">
        <authorList>
            <consortium name="EnsemblPlants"/>
        </authorList>
    </citation>
    <scope>IDENTIFICATION</scope>
</reference>
<keyword evidence="1" id="KW-0472">Membrane</keyword>
<dbReference type="EMBL" id="LRBV02000006">
    <property type="status" value="NOT_ANNOTATED_CDS"/>
    <property type="molecule type" value="Genomic_DNA"/>
</dbReference>
<dbReference type="Proteomes" id="UP000594261">
    <property type="component" value="Chromosome 6"/>
</dbReference>
<organism evidence="2 3">
    <name type="scientific">Quercus lobata</name>
    <name type="common">Valley oak</name>
    <dbReference type="NCBI Taxonomy" id="97700"/>
    <lineage>
        <taxon>Eukaryota</taxon>
        <taxon>Viridiplantae</taxon>
        <taxon>Streptophyta</taxon>
        <taxon>Embryophyta</taxon>
        <taxon>Tracheophyta</taxon>
        <taxon>Spermatophyta</taxon>
        <taxon>Magnoliopsida</taxon>
        <taxon>eudicotyledons</taxon>
        <taxon>Gunneridae</taxon>
        <taxon>Pentapetalae</taxon>
        <taxon>rosids</taxon>
        <taxon>fabids</taxon>
        <taxon>Fagales</taxon>
        <taxon>Fagaceae</taxon>
        <taxon>Quercus</taxon>
    </lineage>
</organism>
<protein>
    <submittedName>
        <fullName evidence="2">Uncharacterized protein</fullName>
    </submittedName>
</protein>
<evidence type="ECO:0000313" key="2">
    <source>
        <dbReference type="EnsemblPlants" id="QL06p021608:mrna"/>
    </source>
</evidence>
<feature type="transmembrane region" description="Helical" evidence="1">
    <location>
        <begin position="16"/>
        <end position="36"/>
    </location>
</feature>
<keyword evidence="3" id="KW-1185">Reference proteome</keyword>
<keyword evidence="1" id="KW-1133">Transmembrane helix</keyword>
<dbReference type="Gramene" id="QL06p021608:mrna">
    <property type="protein sequence ID" value="QL06p021608:mrna"/>
    <property type="gene ID" value="QL06p021608"/>
</dbReference>
<reference evidence="2 3" key="1">
    <citation type="journal article" date="2016" name="G3 (Bethesda)">
        <title>First Draft Assembly and Annotation of the Genome of a California Endemic Oak Quercus lobata Nee (Fagaceae).</title>
        <authorList>
            <person name="Sork V.L."/>
            <person name="Fitz-Gibbon S.T."/>
            <person name="Puiu D."/>
            <person name="Crepeau M."/>
            <person name="Gugger P.F."/>
            <person name="Sherman R."/>
            <person name="Stevens K."/>
            <person name="Langley C.H."/>
            <person name="Pellegrini M."/>
            <person name="Salzberg S.L."/>
        </authorList>
    </citation>
    <scope>NUCLEOTIDE SEQUENCE [LARGE SCALE GENOMIC DNA]</scope>
    <source>
        <strain evidence="2 3">cv. SW786</strain>
    </source>
</reference>
<evidence type="ECO:0000256" key="1">
    <source>
        <dbReference type="SAM" id="Phobius"/>
    </source>
</evidence>
<evidence type="ECO:0000313" key="3">
    <source>
        <dbReference type="Proteomes" id="UP000594261"/>
    </source>
</evidence>
<dbReference type="AlphaFoldDB" id="A0A7N2R6H9"/>
<dbReference type="EnsemblPlants" id="QL06p021608:mrna">
    <property type="protein sequence ID" value="QL06p021608:mrna"/>
    <property type="gene ID" value="QL06p021608"/>
</dbReference>
<proteinExistence type="predicted"/>
<accession>A0A7N2R6H9</accession>